<name>A0AAW0CNA4_9AGAR</name>
<comment type="caution">
    <text evidence="1">The sequence shown here is derived from an EMBL/GenBank/DDBJ whole genome shotgun (WGS) entry which is preliminary data.</text>
</comment>
<gene>
    <name evidence="1" type="ORF">R3P38DRAFT_2769156</name>
</gene>
<evidence type="ECO:0000313" key="2">
    <source>
        <dbReference type="Proteomes" id="UP001362999"/>
    </source>
</evidence>
<evidence type="ECO:0000313" key="1">
    <source>
        <dbReference type="EMBL" id="KAK7040629.1"/>
    </source>
</evidence>
<sequence>MSAPIASPESSAPPAIRFSFNQISLFSLTVNYQAVTDNQLQLPAQLNEGASSVTGSAAMGPQLAVHQPDGAVTPSSLAAAHTSPVRKVFQRLSNAIRALRQRR</sequence>
<organism evidence="1 2">
    <name type="scientific">Favolaschia claudopus</name>
    <dbReference type="NCBI Taxonomy" id="2862362"/>
    <lineage>
        <taxon>Eukaryota</taxon>
        <taxon>Fungi</taxon>
        <taxon>Dikarya</taxon>
        <taxon>Basidiomycota</taxon>
        <taxon>Agaricomycotina</taxon>
        <taxon>Agaricomycetes</taxon>
        <taxon>Agaricomycetidae</taxon>
        <taxon>Agaricales</taxon>
        <taxon>Marasmiineae</taxon>
        <taxon>Mycenaceae</taxon>
        <taxon>Favolaschia</taxon>
    </lineage>
</organism>
<keyword evidence="2" id="KW-1185">Reference proteome</keyword>
<protein>
    <submittedName>
        <fullName evidence="1">Uncharacterized protein</fullName>
    </submittedName>
</protein>
<dbReference type="AlphaFoldDB" id="A0AAW0CNA4"/>
<dbReference type="Proteomes" id="UP001362999">
    <property type="component" value="Unassembled WGS sequence"/>
</dbReference>
<dbReference type="EMBL" id="JAWWNJ010000015">
    <property type="protein sequence ID" value="KAK7040629.1"/>
    <property type="molecule type" value="Genomic_DNA"/>
</dbReference>
<proteinExistence type="predicted"/>
<reference evidence="1 2" key="1">
    <citation type="journal article" date="2024" name="J Genomics">
        <title>Draft genome sequencing and assembly of Favolaschia claudopus CIRM-BRFM 2984 isolated from oak limbs.</title>
        <authorList>
            <person name="Navarro D."/>
            <person name="Drula E."/>
            <person name="Chaduli D."/>
            <person name="Cazenave R."/>
            <person name="Ahrendt S."/>
            <person name="Wang J."/>
            <person name="Lipzen A."/>
            <person name="Daum C."/>
            <person name="Barry K."/>
            <person name="Grigoriev I.V."/>
            <person name="Favel A."/>
            <person name="Rosso M.N."/>
            <person name="Martin F."/>
        </authorList>
    </citation>
    <scope>NUCLEOTIDE SEQUENCE [LARGE SCALE GENOMIC DNA]</scope>
    <source>
        <strain evidence="1 2">CIRM-BRFM 2984</strain>
    </source>
</reference>
<accession>A0AAW0CNA4</accession>